<evidence type="ECO:0000256" key="3">
    <source>
        <dbReference type="SAM" id="SignalP"/>
    </source>
</evidence>
<name>A0A9P9FB10_9HYPO</name>
<dbReference type="AlphaFoldDB" id="A0A9P9FB10"/>
<evidence type="ECO:0008006" key="6">
    <source>
        <dbReference type="Google" id="ProtNLM"/>
    </source>
</evidence>
<accession>A0A9P9FB10</accession>
<feature type="signal peptide" evidence="3">
    <location>
        <begin position="1"/>
        <end position="21"/>
    </location>
</feature>
<keyword evidence="5" id="KW-1185">Reference proteome</keyword>
<feature type="region of interest" description="Disordered" evidence="1">
    <location>
        <begin position="520"/>
        <end position="552"/>
    </location>
</feature>
<evidence type="ECO:0000256" key="1">
    <source>
        <dbReference type="SAM" id="MobiDB-lite"/>
    </source>
</evidence>
<dbReference type="EMBL" id="JAGMUV010000005">
    <property type="protein sequence ID" value="KAH7156703.1"/>
    <property type="molecule type" value="Genomic_DNA"/>
</dbReference>
<feature type="compositionally biased region" description="Low complexity" evidence="1">
    <location>
        <begin position="531"/>
        <end position="543"/>
    </location>
</feature>
<proteinExistence type="predicted"/>
<sequence length="607" mass="64444">MLSFYHMWGLLLALCIVPVLGNSTPPPTSNFLRTRNAPGTSVAETVRLFRRALAGLTLEERSTTQENSTSLDTSWDDTVLFTYSQEADVDTKTGNASVSAGVEITCTTCYIKGTAIARFKVAGDFNSSQAFDNFTEEVKTEIQEFGAAAVDYIEGAIRDVASNVSDGIDIDDFKLPPIDLDFNIDLPEIPECQLQLQFDGMELYMLIDTVLSVGSTYTLNLYTSQTAIGFRVGDSLEIGVIFSVDLILSVDGEIDISTGFHIKLEDGVAMNISMFSKEVSNVEFNGGQFEFLPVTIESAGIVFKAILRLGIQAGFEISSPEVSIGAVSVADTSVGVEVGIYAHVAEFITNVTASFDEDSDCALQVEESYQLALGAMAGASIAVGEHTWGPVPETQVPIFYTTLASACAIQGRATAASSSVITATTGAIEAREDDEEEEEDGMTTTTISTEAVYVGVGCISEGLVNCPVSLQTTSKFTTTKTIVTVIPTDSEASFPDSTRTRVVSTVPFGSGANELLVTSGSPVSYVPPPTSTTSSASSESSESSSEDDDDSIIADIKNNKVSNRVIIGVSVGLGIPALVGAIAAILFWRKRKQYSAVNKTDNGMASE</sequence>
<feature type="transmembrane region" description="Helical" evidence="2">
    <location>
        <begin position="565"/>
        <end position="588"/>
    </location>
</feature>
<gene>
    <name evidence="4" type="ORF">EDB81DRAFT_757140</name>
</gene>
<evidence type="ECO:0000256" key="2">
    <source>
        <dbReference type="SAM" id="Phobius"/>
    </source>
</evidence>
<protein>
    <recommendedName>
        <fullName evidence="6">Mid2 domain-containing protein</fullName>
    </recommendedName>
</protein>
<evidence type="ECO:0000313" key="5">
    <source>
        <dbReference type="Proteomes" id="UP000738349"/>
    </source>
</evidence>
<organism evidence="4 5">
    <name type="scientific">Dactylonectria macrodidyma</name>
    <dbReference type="NCBI Taxonomy" id="307937"/>
    <lineage>
        <taxon>Eukaryota</taxon>
        <taxon>Fungi</taxon>
        <taxon>Dikarya</taxon>
        <taxon>Ascomycota</taxon>
        <taxon>Pezizomycotina</taxon>
        <taxon>Sordariomycetes</taxon>
        <taxon>Hypocreomycetidae</taxon>
        <taxon>Hypocreales</taxon>
        <taxon>Nectriaceae</taxon>
        <taxon>Dactylonectria</taxon>
    </lineage>
</organism>
<keyword evidence="2" id="KW-1133">Transmembrane helix</keyword>
<keyword evidence="2" id="KW-0472">Membrane</keyword>
<dbReference type="Proteomes" id="UP000738349">
    <property type="component" value="Unassembled WGS sequence"/>
</dbReference>
<keyword evidence="2" id="KW-0812">Transmembrane</keyword>
<dbReference type="OrthoDB" id="4733706at2759"/>
<reference evidence="4" key="1">
    <citation type="journal article" date="2021" name="Nat. Commun.">
        <title>Genetic determinants of endophytism in the Arabidopsis root mycobiome.</title>
        <authorList>
            <person name="Mesny F."/>
            <person name="Miyauchi S."/>
            <person name="Thiergart T."/>
            <person name="Pickel B."/>
            <person name="Atanasova L."/>
            <person name="Karlsson M."/>
            <person name="Huettel B."/>
            <person name="Barry K.W."/>
            <person name="Haridas S."/>
            <person name="Chen C."/>
            <person name="Bauer D."/>
            <person name="Andreopoulos W."/>
            <person name="Pangilinan J."/>
            <person name="LaButti K."/>
            <person name="Riley R."/>
            <person name="Lipzen A."/>
            <person name="Clum A."/>
            <person name="Drula E."/>
            <person name="Henrissat B."/>
            <person name="Kohler A."/>
            <person name="Grigoriev I.V."/>
            <person name="Martin F.M."/>
            <person name="Hacquard S."/>
        </authorList>
    </citation>
    <scope>NUCLEOTIDE SEQUENCE</scope>
    <source>
        <strain evidence="4">MPI-CAGE-AT-0147</strain>
    </source>
</reference>
<keyword evidence="3" id="KW-0732">Signal</keyword>
<feature type="chain" id="PRO_5040318820" description="Mid2 domain-containing protein" evidence="3">
    <location>
        <begin position="22"/>
        <end position="607"/>
    </location>
</feature>
<comment type="caution">
    <text evidence="4">The sequence shown here is derived from an EMBL/GenBank/DDBJ whole genome shotgun (WGS) entry which is preliminary data.</text>
</comment>
<evidence type="ECO:0000313" key="4">
    <source>
        <dbReference type="EMBL" id="KAH7156703.1"/>
    </source>
</evidence>